<dbReference type="EMBL" id="MU274917">
    <property type="protein sequence ID" value="KAI0087506.1"/>
    <property type="molecule type" value="Genomic_DNA"/>
</dbReference>
<reference evidence="1" key="1">
    <citation type="journal article" date="2021" name="Environ. Microbiol.">
        <title>Gene family expansions and transcriptome signatures uncover fungal adaptations to wood decay.</title>
        <authorList>
            <person name="Hage H."/>
            <person name="Miyauchi S."/>
            <person name="Viragh M."/>
            <person name="Drula E."/>
            <person name="Min B."/>
            <person name="Chaduli D."/>
            <person name="Navarro D."/>
            <person name="Favel A."/>
            <person name="Norest M."/>
            <person name="Lesage-Meessen L."/>
            <person name="Balint B."/>
            <person name="Merenyi Z."/>
            <person name="de Eugenio L."/>
            <person name="Morin E."/>
            <person name="Martinez A.T."/>
            <person name="Baldrian P."/>
            <person name="Stursova M."/>
            <person name="Martinez M.J."/>
            <person name="Novotny C."/>
            <person name="Magnuson J.K."/>
            <person name="Spatafora J.W."/>
            <person name="Maurice S."/>
            <person name="Pangilinan J."/>
            <person name="Andreopoulos W."/>
            <person name="LaButti K."/>
            <person name="Hundley H."/>
            <person name="Na H."/>
            <person name="Kuo A."/>
            <person name="Barry K."/>
            <person name="Lipzen A."/>
            <person name="Henrissat B."/>
            <person name="Riley R."/>
            <person name="Ahrendt S."/>
            <person name="Nagy L.G."/>
            <person name="Grigoriev I.V."/>
            <person name="Martin F."/>
            <person name="Rosso M.N."/>
        </authorList>
    </citation>
    <scope>NUCLEOTIDE SEQUENCE</scope>
    <source>
        <strain evidence="1">CBS 384.51</strain>
    </source>
</reference>
<gene>
    <name evidence="1" type="ORF">BDY19DRAFT_234289</name>
</gene>
<evidence type="ECO:0000313" key="2">
    <source>
        <dbReference type="Proteomes" id="UP001055072"/>
    </source>
</evidence>
<keyword evidence="2" id="KW-1185">Reference proteome</keyword>
<sequence>MLTPKKNCGTERADLKYTAPLDGQSLFNLNNDLQCPSHASETDMESARLAQFFAQQERRTNNPSDVESRDKFIARLARTRPQYVLSEKETRHQETRQDAQSKERPESLKANQKPRHHDLESKGPFYENEVLSSTTSEPISRDSHSDKASSVLYSTSVKRKSSDQESGLLERDGHPGKKTRRHLDGDGVPDIPGRSAAAAYPATSTRQSEKLEKSRLTNNRPENEQHRAPATGSSTCDSPPENPRAPQQSTTIIVGGGSETRMKETPLMSNSDGGIDMTNSKAADVRGRAAGSKNPHLVPGAADTLGKKAPTSLKPRAAVAATAKSTHSGSIDTVSESSKTSKQTRNTSLQAPAKVGSPFTKPPLVIPRYSEIKRTKKDGTPRAPVDINLAIRRVGERRRKIEDKTLCDTGTIEMDEFIYRLYQFYDDEEMRRRSRKTKFLGGLVIYFCPSDYKEIGMAARKKLLLLAAHGAEVVPTFDQERVTHIVVQEGVKETGQLLFRMKLESIDDIPEHIPILRWGWVDASWKKQAPQPIHEYPAFKTRVTFAPGYTPPSPPPDVEPPPQPSNEATASSSSIQCRPTPPDEAENSSSSDDEERR</sequence>
<accession>A0ACB8TZX2</accession>
<proteinExistence type="predicted"/>
<organism evidence="1 2">
    <name type="scientific">Irpex rosettiformis</name>
    <dbReference type="NCBI Taxonomy" id="378272"/>
    <lineage>
        <taxon>Eukaryota</taxon>
        <taxon>Fungi</taxon>
        <taxon>Dikarya</taxon>
        <taxon>Basidiomycota</taxon>
        <taxon>Agaricomycotina</taxon>
        <taxon>Agaricomycetes</taxon>
        <taxon>Polyporales</taxon>
        <taxon>Irpicaceae</taxon>
        <taxon>Irpex</taxon>
    </lineage>
</organism>
<dbReference type="Proteomes" id="UP001055072">
    <property type="component" value="Unassembled WGS sequence"/>
</dbReference>
<evidence type="ECO:0000313" key="1">
    <source>
        <dbReference type="EMBL" id="KAI0087506.1"/>
    </source>
</evidence>
<protein>
    <submittedName>
        <fullName evidence="1">Uncharacterized protein</fullName>
    </submittedName>
</protein>
<comment type="caution">
    <text evidence="1">The sequence shown here is derived from an EMBL/GenBank/DDBJ whole genome shotgun (WGS) entry which is preliminary data.</text>
</comment>
<name>A0ACB8TZX2_9APHY</name>